<evidence type="ECO:0008006" key="4">
    <source>
        <dbReference type="Google" id="ProtNLM"/>
    </source>
</evidence>
<dbReference type="Proteomes" id="UP000176037">
    <property type="component" value="Unassembled WGS sequence"/>
</dbReference>
<reference evidence="2 3" key="1">
    <citation type="submission" date="2016-09" db="EMBL/GenBank/DDBJ databases">
        <title>Alteromonas lipolytica, a new species isolated from sea water.</title>
        <authorList>
            <person name="Wu Y.-H."/>
            <person name="Cheng H."/>
            <person name="Xu X.-W."/>
        </authorList>
    </citation>
    <scope>NUCLEOTIDE SEQUENCE [LARGE SCALE GENOMIC DNA]</scope>
    <source>
        <strain evidence="2 3">JW12</strain>
    </source>
</reference>
<feature type="signal peptide" evidence="1">
    <location>
        <begin position="1"/>
        <end position="26"/>
    </location>
</feature>
<dbReference type="STRING" id="1856405.BFC17_04170"/>
<accession>A0A1E8FC10</accession>
<dbReference type="EMBL" id="MJIC01000015">
    <property type="protein sequence ID" value="OFI33462.1"/>
    <property type="molecule type" value="Genomic_DNA"/>
</dbReference>
<feature type="chain" id="PRO_5009214223" description="PEP-CTERM protein-sorting domain-containing protein" evidence="1">
    <location>
        <begin position="27"/>
        <end position="743"/>
    </location>
</feature>
<organism evidence="2 3">
    <name type="scientific">Alteromonas lipolytica</name>
    <dbReference type="NCBI Taxonomy" id="1856405"/>
    <lineage>
        <taxon>Bacteria</taxon>
        <taxon>Pseudomonadati</taxon>
        <taxon>Pseudomonadota</taxon>
        <taxon>Gammaproteobacteria</taxon>
        <taxon>Alteromonadales</taxon>
        <taxon>Alteromonadaceae</taxon>
        <taxon>Alteromonas/Salinimonas group</taxon>
        <taxon>Alteromonas</taxon>
    </lineage>
</organism>
<evidence type="ECO:0000256" key="1">
    <source>
        <dbReference type="SAM" id="SignalP"/>
    </source>
</evidence>
<dbReference type="OrthoDB" id="5360469at2"/>
<dbReference type="SUPFAM" id="SSF51126">
    <property type="entry name" value="Pectin lyase-like"/>
    <property type="match status" value="1"/>
</dbReference>
<dbReference type="AlphaFoldDB" id="A0A1E8FC10"/>
<gene>
    <name evidence="2" type="ORF">BFC17_04170</name>
</gene>
<dbReference type="RefSeq" id="WP_070177838.1">
    <property type="nucleotide sequence ID" value="NZ_BMJR01000002.1"/>
</dbReference>
<evidence type="ECO:0000313" key="3">
    <source>
        <dbReference type="Proteomes" id="UP000176037"/>
    </source>
</evidence>
<keyword evidence="1" id="KW-0732">Signal</keyword>
<dbReference type="InterPro" id="IPR011050">
    <property type="entry name" value="Pectin_lyase_fold/virulence"/>
</dbReference>
<protein>
    <recommendedName>
        <fullName evidence="4">PEP-CTERM protein-sorting domain-containing protein</fullName>
    </recommendedName>
</protein>
<proteinExistence type="predicted"/>
<sequence length="743" mass="79691">MTTKCKKKFYIITLLLNILIFNTASSSEGSINVEAFIWSGSGSFTNPYNWYTDPLLIGGPKEQPQLPIVFGPVPSYVNGSFVGYEGSGSPAYLNENLETKSTLIMYAGYGNEFSIEDSNYTIQSFQIGVTPGSRVNPYLPKPDPFTGDEDLYNSKIILKNSTLNSRGTIGVNKDATGALHVVAGDESSLSTLNGDINIGYFEGSYGELVVDSGASLILNGQIYTRAGDANIVVNGNLQINDKILDDYSGLGTNTIHVGDGGELSINDFANFQLINTLSDSLITIEEGGTLKKKGEYNSVISWDIENNGKIEVAKDSSLYFTRNLNNSGDLLVREKGSLSITGGFEGNGDSEILDGDSGTIILGGGATLTGNASISLNEGTLDLRSLKNPASYNLTLYGSFSTDFENTGDIEGNIYNAADVVFNQKLRARSESATWRNVAGSSLKIVNTSSFNIGPFNSQGNVINDKDASLIVAENAMLHLSWNLENDGTIRIEKGGFISSNGGIQNSGSILVEEGATLFSYSKASNITSTGLIKIDLGASLSGTLVSQNGGELRVNGIIESEEINIYGGLLSGSGVIDSNVNIFGGSVSPGNSPGTLQILGNLTFGDNTELNIEISALEEGFFDQLIISGNLFLGSEVLFNISLLDSFMLMEGDIFELLRINGEVFGDFSSIIWNISSDYTFDFQTYFDSGMLYLEILSDGVLIVPPNTNVPEPRLALTMLLLILAMIFSKTYRKSNSHTFLI</sequence>
<keyword evidence="3" id="KW-1185">Reference proteome</keyword>
<evidence type="ECO:0000313" key="2">
    <source>
        <dbReference type="EMBL" id="OFI33462.1"/>
    </source>
</evidence>
<name>A0A1E8FC10_9ALTE</name>
<comment type="caution">
    <text evidence="2">The sequence shown here is derived from an EMBL/GenBank/DDBJ whole genome shotgun (WGS) entry which is preliminary data.</text>
</comment>